<keyword evidence="2" id="KW-1185">Reference proteome</keyword>
<feature type="region of interest" description="Disordered" evidence="1">
    <location>
        <begin position="1"/>
        <end position="47"/>
    </location>
</feature>
<protein>
    <submittedName>
        <fullName evidence="3">Uncharacterized protein LOC117570000</fullName>
    </submittedName>
</protein>
<sequence length="119" mass="12969">MKTSDQEMDEESVQHNVEATKVLEQNGGGEVKAESSSESESQRILSGATAMSTSIRNVGSSSTNVDHADIECGLTAQYIADGLCSMRRDQRILAMLMINIIMNRLIHRQQRQGGNGDAK</sequence>
<dbReference type="RefSeq" id="XP_034107282.1">
    <property type="nucleotide sequence ID" value="XM_034251391.2"/>
</dbReference>
<organism evidence="2 3">
    <name type="scientific">Drosophila albomicans</name>
    <name type="common">Fruit fly</name>
    <dbReference type="NCBI Taxonomy" id="7291"/>
    <lineage>
        <taxon>Eukaryota</taxon>
        <taxon>Metazoa</taxon>
        <taxon>Ecdysozoa</taxon>
        <taxon>Arthropoda</taxon>
        <taxon>Hexapoda</taxon>
        <taxon>Insecta</taxon>
        <taxon>Pterygota</taxon>
        <taxon>Neoptera</taxon>
        <taxon>Endopterygota</taxon>
        <taxon>Diptera</taxon>
        <taxon>Brachycera</taxon>
        <taxon>Muscomorpha</taxon>
        <taxon>Ephydroidea</taxon>
        <taxon>Drosophilidae</taxon>
        <taxon>Drosophila</taxon>
    </lineage>
</organism>
<evidence type="ECO:0000313" key="3">
    <source>
        <dbReference type="RefSeq" id="XP_034107282.1"/>
    </source>
</evidence>
<accession>A0A6P8YKB7</accession>
<proteinExistence type="predicted"/>
<name>A0A6P8YKB7_DROAB</name>
<gene>
    <name evidence="3" type="primary">LOC117570000</name>
</gene>
<feature type="compositionally biased region" description="Acidic residues" evidence="1">
    <location>
        <begin position="1"/>
        <end position="11"/>
    </location>
</feature>
<dbReference type="Proteomes" id="UP000515160">
    <property type="component" value="Chromosome 3"/>
</dbReference>
<evidence type="ECO:0000313" key="2">
    <source>
        <dbReference type="Proteomes" id="UP000515160"/>
    </source>
</evidence>
<reference evidence="3" key="1">
    <citation type="submission" date="2025-08" db="UniProtKB">
        <authorList>
            <consortium name="RefSeq"/>
        </authorList>
    </citation>
    <scope>IDENTIFICATION</scope>
    <source>
        <strain evidence="3">15112-1751.03</strain>
        <tissue evidence="3">Whole Adult</tissue>
    </source>
</reference>
<evidence type="ECO:0000256" key="1">
    <source>
        <dbReference type="SAM" id="MobiDB-lite"/>
    </source>
</evidence>
<dbReference type="AlphaFoldDB" id="A0A6P8YKB7"/>
<dbReference type="GeneID" id="117570000"/>